<organism evidence="1">
    <name type="scientific">viral metagenome</name>
    <dbReference type="NCBI Taxonomy" id="1070528"/>
    <lineage>
        <taxon>unclassified sequences</taxon>
        <taxon>metagenomes</taxon>
        <taxon>organismal metagenomes</taxon>
    </lineage>
</organism>
<reference evidence="1" key="1">
    <citation type="journal article" date="2020" name="Nature">
        <title>Giant virus diversity and host interactions through global metagenomics.</title>
        <authorList>
            <person name="Schulz F."/>
            <person name="Roux S."/>
            <person name="Paez-Espino D."/>
            <person name="Jungbluth S."/>
            <person name="Walsh D.A."/>
            <person name="Denef V.J."/>
            <person name="McMahon K.D."/>
            <person name="Konstantinidis K.T."/>
            <person name="Eloe-Fadrosh E.A."/>
            <person name="Kyrpides N.C."/>
            <person name="Woyke T."/>
        </authorList>
    </citation>
    <scope>NUCLEOTIDE SEQUENCE</scope>
    <source>
        <strain evidence="1">GVMAG-M-3300023174-144</strain>
    </source>
</reference>
<dbReference type="AlphaFoldDB" id="A0A6C0DET2"/>
<protein>
    <submittedName>
        <fullName evidence="1">Uncharacterized protein</fullName>
    </submittedName>
</protein>
<proteinExistence type="predicted"/>
<sequence length="76" mass="8711">MYQLPLFPQFLQLQHLLQQTPIYIHAVLVAHHSAHFGMEKVQIFLGFSLKKIPGLVVVVQQNSPLVETLLVIHIKM</sequence>
<evidence type="ECO:0000313" key="1">
    <source>
        <dbReference type="EMBL" id="QHT14931.1"/>
    </source>
</evidence>
<name>A0A6C0DET2_9ZZZZ</name>
<accession>A0A6C0DET2</accession>
<dbReference type="EMBL" id="MN739598">
    <property type="protein sequence ID" value="QHT14931.1"/>
    <property type="molecule type" value="Genomic_DNA"/>
</dbReference>